<protein>
    <submittedName>
        <fullName evidence="3">SufE family protein</fullName>
    </submittedName>
</protein>
<proteinExistence type="inferred from homology"/>
<dbReference type="SUPFAM" id="SSF82649">
    <property type="entry name" value="SufE/NifU"/>
    <property type="match status" value="1"/>
</dbReference>
<name>A0ABT4LHQ8_9PROT</name>
<evidence type="ECO:0000313" key="3">
    <source>
        <dbReference type="EMBL" id="MCZ4280631.1"/>
    </source>
</evidence>
<dbReference type="EMBL" id="JAPWGY010000002">
    <property type="protein sequence ID" value="MCZ4280631.1"/>
    <property type="molecule type" value="Genomic_DNA"/>
</dbReference>
<dbReference type="Pfam" id="PF02657">
    <property type="entry name" value="SufE"/>
    <property type="match status" value="1"/>
</dbReference>
<evidence type="ECO:0000313" key="4">
    <source>
        <dbReference type="Proteomes" id="UP001069802"/>
    </source>
</evidence>
<dbReference type="InterPro" id="IPR003808">
    <property type="entry name" value="Fe-S_metab-assoc_dom"/>
</dbReference>
<feature type="domain" description="Fe-S metabolism associated" evidence="2">
    <location>
        <begin position="14"/>
        <end position="138"/>
    </location>
</feature>
<organism evidence="3 4">
    <name type="scientific">Kiloniella laminariae</name>
    <dbReference type="NCBI Taxonomy" id="454162"/>
    <lineage>
        <taxon>Bacteria</taxon>
        <taxon>Pseudomonadati</taxon>
        <taxon>Pseudomonadota</taxon>
        <taxon>Alphaproteobacteria</taxon>
        <taxon>Rhodospirillales</taxon>
        <taxon>Kiloniellaceae</taxon>
        <taxon>Kiloniella</taxon>
    </lineage>
</organism>
<dbReference type="Gene3D" id="3.90.1010.10">
    <property type="match status" value="1"/>
</dbReference>
<dbReference type="Proteomes" id="UP001069802">
    <property type="component" value="Unassembled WGS sequence"/>
</dbReference>
<evidence type="ECO:0000256" key="1">
    <source>
        <dbReference type="ARBA" id="ARBA00010282"/>
    </source>
</evidence>
<sequence>MSVAVTESSIEDLIESFEFLDDWEERYRYIIDMGRKLSPMDDALKTESSRVQGCTSQVWLVCNPDQEQTPVRLNFIADSDAHIVRGLVAVLMMIFSGKTAQEILDTDIEDILKRLEFAQHLSPNRANGLHAMVKRIQATAENYR</sequence>
<reference evidence="3" key="1">
    <citation type="submission" date="2022-12" db="EMBL/GenBank/DDBJ databases">
        <title>Bacterial isolates from different developmental stages of Nematostella vectensis.</title>
        <authorList>
            <person name="Fraune S."/>
        </authorList>
    </citation>
    <scope>NUCLEOTIDE SEQUENCE</scope>
    <source>
        <strain evidence="3">G21630-S1</strain>
    </source>
</reference>
<keyword evidence="4" id="KW-1185">Reference proteome</keyword>
<accession>A0ABT4LHQ8</accession>
<dbReference type="PANTHER" id="PTHR43597:SF5">
    <property type="entry name" value="SUFE-LIKE PROTEIN 2, CHLOROPLASTIC"/>
    <property type="match status" value="1"/>
</dbReference>
<dbReference type="RefSeq" id="WP_269422814.1">
    <property type="nucleotide sequence ID" value="NZ_JAPWGY010000002.1"/>
</dbReference>
<dbReference type="PANTHER" id="PTHR43597">
    <property type="entry name" value="SULFUR ACCEPTOR PROTEIN CSDE"/>
    <property type="match status" value="1"/>
</dbReference>
<gene>
    <name evidence="3" type="ORF">O4H49_07565</name>
</gene>
<comment type="similarity">
    <text evidence="1">Belongs to the SufE family.</text>
</comment>
<comment type="caution">
    <text evidence="3">The sequence shown here is derived from an EMBL/GenBank/DDBJ whole genome shotgun (WGS) entry which is preliminary data.</text>
</comment>
<evidence type="ECO:0000259" key="2">
    <source>
        <dbReference type="Pfam" id="PF02657"/>
    </source>
</evidence>